<reference evidence="2" key="1">
    <citation type="submission" date="2023-08" db="EMBL/GenBank/DDBJ databases">
        <authorList>
            <person name="Chen Y."/>
            <person name="Shah S."/>
            <person name="Dougan E. K."/>
            <person name="Thang M."/>
            <person name="Chan C."/>
        </authorList>
    </citation>
    <scope>NUCLEOTIDE SEQUENCE</scope>
</reference>
<sequence length="318" mass="36230">MLGFSGLPCHVHQTHAMSLTFGSLCPRLEDIDDAVFNDEVELKFNAYGIPLAYATAYKKGGKWVLPWPCMSFCEEPRKGLKAADIQSRREERRAEREEELEAVALEIQQRREEHRVQRSTLESFTLEACRSSVEHQAWADSAFRRRAQELATQALLQEEVVAAQELVAQEEASARRVHLELRTQEDATLSVMSNAAQERRHLQARWAQTMAAAEACAKGSPGLRSALAAAERHAAEQAKVARLRAQRCDELHAQCQRIAEETAQCQRHSEESLQLFAREAEDARWRRAAEEAYQTGQALEMMDFERRRMLLRRAAKKT</sequence>
<gene>
    <name evidence="2" type="ORF">EVOR1521_LOCUS13984</name>
</gene>
<evidence type="ECO:0000313" key="3">
    <source>
        <dbReference type="Proteomes" id="UP001178507"/>
    </source>
</evidence>
<feature type="coiled-coil region" evidence="1">
    <location>
        <begin position="80"/>
        <end position="117"/>
    </location>
</feature>
<evidence type="ECO:0000313" key="2">
    <source>
        <dbReference type="EMBL" id="CAJ1388029.1"/>
    </source>
</evidence>
<keyword evidence="3" id="KW-1185">Reference proteome</keyword>
<dbReference type="AlphaFoldDB" id="A0AA36IJR4"/>
<dbReference type="EMBL" id="CAUJNA010001624">
    <property type="protein sequence ID" value="CAJ1388029.1"/>
    <property type="molecule type" value="Genomic_DNA"/>
</dbReference>
<organism evidence="2 3">
    <name type="scientific">Effrenium voratum</name>
    <dbReference type="NCBI Taxonomy" id="2562239"/>
    <lineage>
        <taxon>Eukaryota</taxon>
        <taxon>Sar</taxon>
        <taxon>Alveolata</taxon>
        <taxon>Dinophyceae</taxon>
        <taxon>Suessiales</taxon>
        <taxon>Symbiodiniaceae</taxon>
        <taxon>Effrenium</taxon>
    </lineage>
</organism>
<dbReference type="Proteomes" id="UP001178507">
    <property type="component" value="Unassembled WGS sequence"/>
</dbReference>
<proteinExistence type="predicted"/>
<protein>
    <submittedName>
        <fullName evidence="2">Uncharacterized protein</fullName>
    </submittedName>
</protein>
<accession>A0AA36IJR4</accession>
<evidence type="ECO:0000256" key="1">
    <source>
        <dbReference type="SAM" id="Coils"/>
    </source>
</evidence>
<keyword evidence="1" id="KW-0175">Coiled coil</keyword>
<comment type="caution">
    <text evidence="2">The sequence shown here is derived from an EMBL/GenBank/DDBJ whole genome shotgun (WGS) entry which is preliminary data.</text>
</comment>
<name>A0AA36IJR4_9DINO</name>